<dbReference type="EMBL" id="JACJIQ010000003">
    <property type="protein sequence ID" value="MBA9076245.1"/>
    <property type="molecule type" value="Genomic_DNA"/>
</dbReference>
<dbReference type="RefSeq" id="WP_161947754.1">
    <property type="nucleotide sequence ID" value="NZ_JACJIQ010000003.1"/>
</dbReference>
<gene>
    <name evidence="1" type="ORF">FHS90_000949</name>
</gene>
<reference evidence="1 2" key="1">
    <citation type="submission" date="2020-08" db="EMBL/GenBank/DDBJ databases">
        <title>Genomic Encyclopedia of Type Strains, Phase IV (KMG-IV): sequencing the most valuable type-strain genomes for metagenomic binning, comparative biology and taxonomic classification.</title>
        <authorList>
            <person name="Goeker M."/>
        </authorList>
    </citation>
    <scope>NUCLEOTIDE SEQUENCE [LARGE SCALE GENOMIC DNA]</scope>
    <source>
        <strain evidence="1 2">DSM 29854</strain>
    </source>
</reference>
<evidence type="ECO:0000313" key="1">
    <source>
        <dbReference type="EMBL" id="MBA9076245.1"/>
    </source>
</evidence>
<dbReference type="AlphaFoldDB" id="A0A839GKY3"/>
<organism evidence="1 2">
    <name type="scientific">Rufibacter quisquiliarum</name>
    <dbReference type="NCBI Taxonomy" id="1549639"/>
    <lineage>
        <taxon>Bacteria</taxon>
        <taxon>Pseudomonadati</taxon>
        <taxon>Bacteroidota</taxon>
        <taxon>Cytophagia</taxon>
        <taxon>Cytophagales</taxon>
        <taxon>Hymenobacteraceae</taxon>
        <taxon>Rufibacter</taxon>
    </lineage>
</organism>
<comment type="caution">
    <text evidence="1">The sequence shown here is derived from an EMBL/GenBank/DDBJ whole genome shotgun (WGS) entry which is preliminary data.</text>
</comment>
<keyword evidence="2" id="KW-1185">Reference proteome</keyword>
<proteinExistence type="predicted"/>
<dbReference type="Proteomes" id="UP000563094">
    <property type="component" value="Unassembled WGS sequence"/>
</dbReference>
<sequence>MNNYIIIIDLIDSNKPQTFEYKKEQLGQQRPPFVFARAPFQDTAFGFANA</sequence>
<protein>
    <submittedName>
        <fullName evidence="1">Uncharacterized protein</fullName>
    </submittedName>
</protein>
<name>A0A839GKY3_9BACT</name>
<evidence type="ECO:0000313" key="2">
    <source>
        <dbReference type="Proteomes" id="UP000563094"/>
    </source>
</evidence>
<accession>A0A839GKY3</accession>